<evidence type="ECO:0000313" key="3">
    <source>
        <dbReference type="Proteomes" id="UP001597218"/>
    </source>
</evidence>
<evidence type="ECO:0000313" key="2">
    <source>
        <dbReference type="EMBL" id="MFD1929247.1"/>
    </source>
</evidence>
<feature type="domain" description="Phage conserved hypothetical protein C-terminal" evidence="1">
    <location>
        <begin position="160"/>
        <end position="232"/>
    </location>
</feature>
<keyword evidence="3" id="KW-1185">Reference proteome</keyword>
<sequence>MKLLINESPLQIIPSLAQLIGLNEAIVLQQVHFRSLISHNEQDGYKWVHNTYDEWKRVEFPFWSVDTIKRTIRRLEKSGCIVSSATYNHVKTDKTKWYRIDYGVLHDLTLQIAPIANANTAEGELQIAPNMQCNLPNAIPKEVKSIKKNSVEQGLDVVSVIDYLNEKANKEFKTNSKATERFVNARYREGYTLDDFKKVIDVKVKQWLNNPQWLMYLRPSTLFSATNFENYLEEAREIRAQEGSSPKPFELDFSKGEE</sequence>
<dbReference type="NCBIfam" id="TIGR02220">
    <property type="entry name" value="phg_TIGR02220"/>
    <property type="match status" value="1"/>
</dbReference>
<organism evidence="2 3">
    <name type="scientific">Sporosarcina siberiensis</name>
    <dbReference type="NCBI Taxonomy" id="1365606"/>
    <lineage>
        <taxon>Bacteria</taxon>
        <taxon>Bacillati</taxon>
        <taxon>Bacillota</taxon>
        <taxon>Bacilli</taxon>
        <taxon>Bacillales</taxon>
        <taxon>Caryophanaceae</taxon>
        <taxon>Sporosarcina</taxon>
    </lineage>
</organism>
<dbReference type="RefSeq" id="WP_381539232.1">
    <property type="nucleotide sequence ID" value="NZ_JBHUGI010000034.1"/>
</dbReference>
<gene>
    <name evidence="2" type="ORF">ACFSFY_14485</name>
</gene>
<proteinExistence type="predicted"/>
<accession>A0ABW4SL66</accession>
<protein>
    <submittedName>
        <fullName evidence="2">Conserved phage C-terminal domain-containing protein</fullName>
    </submittedName>
</protein>
<name>A0ABW4SL66_9BACL</name>
<dbReference type="InterPro" id="IPR011741">
    <property type="entry name" value="Phg_2220_C"/>
</dbReference>
<comment type="caution">
    <text evidence="2">The sequence shown here is derived from an EMBL/GenBank/DDBJ whole genome shotgun (WGS) entry which is preliminary data.</text>
</comment>
<dbReference type="Proteomes" id="UP001597218">
    <property type="component" value="Unassembled WGS sequence"/>
</dbReference>
<dbReference type="Pfam" id="PF09524">
    <property type="entry name" value="Phg_2220_C"/>
    <property type="match status" value="1"/>
</dbReference>
<reference evidence="3" key="1">
    <citation type="journal article" date="2019" name="Int. J. Syst. Evol. Microbiol.">
        <title>The Global Catalogue of Microorganisms (GCM) 10K type strain sequencing project: providing services to taxonomists for standard genome sequencing and annotation.</title>
        <authorList>
            <consortium name="The Broad Institute Genomics Platform"/>
            <consortium name="The Broad Institute Genome Sequencing Center for Infectious Disease"/>
            <person name="Wu L."/>
            <person name="Ma J."/>
        </authorList>
    </citation>
    <scope>NUCLEOTIDE SEQUENCE [LARGE SCALE GENOMIC DNA]</scope>
    <source>
        <strain evidence="3">CGMCC 4.7177</strain>
    </source>
</reference>
<evidence type="ECO:0000259" key="1">
    <source>
        <dbReference type="Pfam" id="PF09524"/>
    </source>
</evidence>
<dbReference type="EMBL" id="JBHUGI010000034">
    <property type="protein sequence ID" value="MFD1929247.1"/>
    <property type="molecule type" value="Genomic_DNA"/>
</dbReference>